<name>A0A0D9QF57_PLAFR</name>
<feature type="compositionally biased region" description="Low complexity" evidence="2">
    <location>
        <begin position="353"/>
        <end position="372"/>
    </location>
</feature>
<feature type="region of interest" description="Disordered" evidence="2">
    <location>
        <begin position="307"/>
        <end position="664"/>
    </location>
</feature>
<organism evidence="4 5">
    <name type="scientific">Plasmodium fragile</name>
    <dbReference type="NCBI Taxonomy" id="5857"/>
    <lineage>
        <taxon>Eukaryota</taxon>
        <taxon>Sar</taxon>
        <taxon>Alveolata</taxon>
        <taxon>Apicomplexa</taxon>
        <taxon>Aconoidasida</taxon>
        <taxon>Haemosporida</taxon>
        <taxon>Plasmodiidae</taxon>
        <taxon>Plasmodium</taxon>
        <taxon>Plasmodium (Plasmodium)</taxon>
    </lineage>
</organism>
<dbReference type="RefSeq" id="XP_012337757.1">
    <property type="nucleotide sequence ID" value="XM_012482334.1"/>
</dbReference>
<feature type="compositionally biased region" description="Low complexity" evidence="2">
    <location>
        <begin position="497"/>
        <end position="512"/>
    </location>
</feature>
<feature type="transmembrane region" description="Helical" evidence="3">
    <location>
        <begin position="671"/>
        <end position="693"/>
    </location>
</feature>
<feature type="compositionally biased region" description="Gly residues" evidence="2">
    <location>
        <begin position="579"/>
        <end position="595"/>
    </location>
</feature>
<evidence type="ECO:0000256" key="3">
    <source>
        <dbReference type="SAM" id="Phobius"/>
    </source>
</evidence>
<dbReference type="GeneID" id="24270040"/>
<evidence type="ECO:0000256" key="2">
    <source>
        <dbReference type="SAM" id="MobiDB-lite"/>
    </source>
</evidence>
<feature type="compositionally biased region" description="Low complexity" evidence="2">
    <location>
        <begin position="596"/>
        <end position="621"/>
    </location>
</feature>
<dbReference type="OMA" id="NNAKNCE"/>
<dbReference type="Proteomes" id="UP000054561">
    <property type="component" value="Unassembled WGS sequence"/>
</dbReference>
<feature type="compositionally biased region" description="Basic and acidic residues" evidence="2">
    <location>
        <begin position="307"/>
        <end position="325"/>
    </location>
</feature>
<dbReference type="EMBL" id="KQ030392">
    <property type="protein sequence ID" value="KJP85613.1"/>
    <property type="molecule type" value="Genomic_DNA"/>
</dbReference>
<feature type="region of interest" description="Disordered" evidence="2">
    <location>
        <begin position="59"/>
        <end position="79"/>
    </location>
</feature>
<feature type="compositionally biased region" description="Pro residues" evidence="2">
    <location>
        <begin position="535"/>
        <end position="545"/>
    </location>
</feature>
<dbReference type="AlphaFoldDB" id="A0A0D9QF57"/>
<keyword evidence="3" id="KW-0812">Transmembrane</keyword>
<proteinExistence type="predicted"/>
<evidence type="ECO:0008006" key="6">
    <source>
        <dbReference type="Google" id="ProtNLM"/>
    </source>
</evidence>
<feature type="compositionally biased region" description="Polar residues" evidence="2">
    <location>
        <begin position="391"/>
        <end position="404"/>
    </location>
</feature>
<dbReference type="VEuPathDB" id="PlasmoDB:AK88_04726"/>
<keyword evidence="3" id="KW-0472">Membrane</keyword>
<feature type="compositionally biased region" description="Pro residues" evidence="2">
    <location>
        <begin position="653"/>
        <end position="664"/>
    </location>
</feature>
<evidence type="ECO:0000256" key="1">
    <source>
        <dbReference type="SAM" id="Coils"/>
    </source>
</evidence>
<accession>A0A0D9QF57</accession>
<protein>
    <recommendedName>
        <fullName evidence="6">Schizont-infected cell agglutination extracellular alpha domain-containing protein</fullName>
    </recommendedName>
</protein>
<feature type="compositionally biased region" description="Polar residues" evidence="2">
    <location>
        <begin position="550"/>
        <end position="560"/>
    </location>
</feature>
<reference evidence="4 5" key="1">
    <citation type="submission" date="2014-03" db="EMBL/GenBank/DDBJ databases">
        <title>The Genome Sequence of Plasmodium fragile nilgiri.</title>
        <authorList>
            <consortium name="The Broad Institute Genomics Platform"/>
            <consortium name="The Broad Institute Genome Sequencing Center for Infectious Disease"/>
            <person name="Neafsey D."/>
            <person name="Duraisingh M."/>
            <person name="Young S.K."/>
            <person name="Zeng Q."/>
            <person name="Gargeya S."/>
            <person name="Abouelleil A."/>
            <person name="Alvarado L."/>
            <person name="Chapman S.B."/>
            <person name="Gainer-Dewar J."/>
            <person name="Goldberg J."/>
            <person name="Griggs A."/>
            <person name="Gujja S."/>
            <person name="Hansen M."/>
            <person name="Howarth C."/>
            <person name="Imamovic A."/>
            <person name="Larimer J."/>
            <person name="Pearson M."/>
            <person name="Poon T.W."/>
            <person name="Priest M."/>
            <person name="Roberts A."/>
            <person name="Saif S."/>
            <person name="Shea T."/>
            <person name="Sykes S."/>
            <person name="Wortman J."/>
            <person name="Nusbaum C."/>
            <person name="Birren B."/>
        </authorList>
    </citation>
    <scope>NUCLEOTIDE SEQUENCE [LARGE SCALE GENOMIC DNA]</scope>
    <source>
        <strain evidence="5">nilgiri</strain>
    </source>
</reference>
<evidence type="ECO:0000313" key="5">
    <source>
        <dbReference type="Proteomes" id="UP000054561"/>
    </source>
</evidence>
<gene>
    <name evidence="4" type="ORF">AK88_04726</name>
</gene>
<keyword evidence="1" id="KW-0175">Coiled coil</keyword>
<sequence>MEEALAKILREYAELRNIPAEGGIYQSKLWEDIQTQLELFITDMKDDSEYNNAKNCENAYWQHPNDDGQPNQPPREMTRSKERVICRLMTQAIYFANAWSDAVRKNIGHDTHSHDIKGLMRCTIADIYQDILRTYACEGHWGTYYAWWVVDHMWPAMTDMWGQQHCKKGKYRDIELKNWDMRSKMKTWLKQDARVKKKLAQEQIINGCKGGTVRTRAQLQREEGITQPEAGNKEEIELKNQMKADIQEIFGNMKTDMKPKEITLPASPARAPPGPSVVEADEKENAEIEDHIKQAIEDAREELKKVIVNPDSERKAKDRRVEAKPAETATPETTPPKASPGQPEAEEPKETTPEAGTTTTPSTVSVPPSDAVLEAPSTPSSPAAGKDGTDPASTGNGSTHTTSDPAAAAPPSGKETEGSNHSCSTGGTAGTGIVISCGRAEGPGVTPPANLDDLIRGPPEGTNAGENKETTDQQKTAAAPAGTPAEQPTPPSKGHDTPGTPTDTPSTVTAPDGTKTAKNDGDPAATAVVDGGNDDPPPLNPPKPKPASDNPDQSGSSGSFSDADLADGVSGGEGKKDGAAGGAAGGGDGGGGSAGDPGSPATGSTGHQNPGSSGPGSASPGVDTTRQGTVPSGGGASGAGGSPASGGQDPPNKQVPPILPLPSKPFDPRDLIPYTPAIIPAVVGIGIIAFFLWKYFAYLGTNTTTNISNRS</sequence>
<evidence type="ECO:0000313" key="4">
    <source>
        <dbReference type="EMBL" id="KJP85613.1"/>
    </source>
</evidence>
<keyword evidence="3" id="KW-1133">Transmembrane helix</keyword>
<feature type="coiled-coil region" evidence="1">
    <location>
        <begin position="278"/>
        <end position="305"/>
    </location>
</feature>
<keyword evidence="5" id="KW-1185">Reference proteome</keyword>
<feature type="compositionally biased region" description="Gly residues" evidence="2">
    <location>
        <begin position="631"/>
        <end position="644"/>
    </location>
</feature>